<dbReference type="Proteomes" id="UP000198929">
    <property type="component" value="Unassembled WGS sequence"/>
</dbReference>
<accession>A0A1H9UVN3</accession>
<evidence type="ECO:0000256" key="3">
    <source>
        <dbReference type="ARBA" id="ARBA00023004"/>
    </source>
</evidence>
<dbReference type="GO" id="GO:0006979">
    <property type="term" value="P:response to oxidative stress"/>
    <property type="evidence" value="ECO:0007669"/>
    <property type="project" value="TreeGrafter"/>
</dbReference>
<dbReference type="GO" id="GO:0042167">
    <property type="term" value="P:heme catabolic process"/>
    <property type="evidence" value="ECO:0007669"/>
    <property type="project" value="TreeGrafter"/>
</dbReference>
<dbReference type="PANTHER" id="PTHR10720:SF0">
    <property type="entry name" value="HEME OXYGENASE"/>
    <property type="match status" value="1"/>
</dbReference>
<dbReference type="GO" id="GO:0006788">
    <property type="term" value="P:heme oxidation"/>
    <property type="evidence" value="ECO:0007669"/>
    <property type="project" value="InterPro"/>
</dbReference>
<dbReference type="GO" id="GO:0046872">
    <property type="term" value="F:metal ion binding"/>
    <property type="evidence" value="ECO:0007669"/>
    <property type="project" value="UniProtKB-KW"/>
</dbReference>
<feature type="binding site" evidence="4">
    <location>
        <position position="29"/>
    </location>
    <ligand>
        <name>heme b</name>
        <dbReference type="ChEBI" id="CHEBI:60344"/>
    </ligand>
</feature>
<evidence type="ECO:0000256" key="4">
    <source>
        <dbReference type="PIRSR" id="PIRSR000343-1"/>
    </source>
</evidence>
<dbReference type="PRINTS" id="PR00088">
    <property type="entry name" value="HAEMOXYGNASE"/>
</dbReference>
<evidence type="ECO:0000256" key="1">
    <source>
        <dbReference type="ARBA" id="ARBA00022617"/>
    </source>
</evidence>
<keyword evidence="2 5" id="KW-0479">Metal-binding</keyword>
<protein>
    <submittedName>
        <fullName evidence="6">Heme oxygenase</fullName>
    </submittedName>
</protein>
<feature type="binding site" description="axial binding residue" evidence="5">
    <location>
        <position position="36"/>
    </location>
    <ligand>
        <name>heme b</name>
        <dbReference type="ChEBI" id="CHEBI:60344"/>
    </ligand>
    <ligandPart>
        <name>Fe</name>
        <dbReference type="ChEBI" id="CHEBI:18248"/>
    </ligandPart>
</feature>
<dbReference type="AlphaFoldDB" id="A0A1H9UVN3"/>
<proteinExistence type="predicted"/>
<evidence type="ECO:0000313" key="7">
    <source>
        <dbReference type="Proteomes" id="UP000198929"/>
    </source>
</evidence>
<evidence type="ECO:0000313" key="6">
    <source>
        <dbReference type="EMBL" id="SES13401.1"/>
    </source>
</evidence>
<dbReference type="EMBL" id="FOGQ01000009">
    <property type="protein sequence ID" value="SES13401.1"/>
    <property type="molecule type" value="Genomic_DNA"/>
</dbReference>
<dbReference type="PIRSF" id="PIRSF000343">
    <property type="entry name" value="Haem_Oase"/>
    <property type="match status" value="1"/>
</dbReference>
<keyword evidence="3 5" id="KW-0408">Iron</keyword>
<evidence type="ECO:0000256" key="5">
    <source>
        <dbReference type="PIRSR" id="PIRSR000343-2"/>
    </source>
</evidence>
<feature type="binding site" evidence="4">
    <location>
        <position position="191"/>
    </location>
    <ligand>
        <name>heme b</name>
        <dbReference type="ChEBI" id="CHEBI:60344"/>
    </ligand>
</feature>
<dbReference type="InterPro" id="IPR016084">
    <property type="entry name" value="Haem_Oase-like_multi-hlx"/>
</dbReference>
<name>A0A1H9UVN3_9CORY</name>
<dbReference type="GO" id="GO:0004392">
    <property type="term" value="F:heme oxygenase (decyclizing) activity"/>
    <property type="evidence" value="ECO:0007669"/>
    <property type="project" value="InterPro"/>
</dbReference>
<dbReference type="Pfam" id="PF01126">
    <property type="entry name" value="Heme_oxygenase"/>
    <property type="match status" value="1"/>
</dbReference>
<dbReference type="SUPFAM" id="SSF48613">
    <property type="entry name" value="Heme oxygenase-like"/>
    <property type="match status" value="1"/>
</dbReference>
<dbReference type="CDD" id="cd19165">
    <property type="entry name" value="HemeO"/>
    <property type="match status" value="1"/>
</dbReference>
<dbReference type="InterPro" id="IPR002051">
    <property type="entry name" value="Haem_Oase"/>
</dbReference>
<dbReference type="GO" id="GO:0020037">
    <property type="term" value="F:heme binding"/>
    <property type="evidence" value="ECO:0007669"/>
    <property type="project" value="TreeGrafter"/>
</dbReference>
<gene>
    <name evidence="6" type="ORF">SAMN05661109_01947</name>
</gene>
<reference evidence="7" key="1">
    <citation type="submission" date="2016-10" db="EMBL/GenBank/DDBJ databases">
        <authorList>
            <person name="Varghese N."/>
            <person name="Submissions S."/>
        </authorList>
    </citation>
    <scope>NUCLEOTIDE SEQUENCE [LARGE SCALE GENOMIC DNA]</scope>
    <source>
        <strain evidence="7">DSM 20524</strain>
    </source>
</reference>
<dbReference type="PANTHER" id="PTHR10720">
    <property type="entry name" value="HEME OXYGENASE"/>
    <property type="match status" value="1"/>
</dbReference>
<dbReference type="Gene3D" id="1.20.910.10">
    <property type="entry name" value="Heme oxygenase-like"/>
    <property type="match status" value="1"/>
</dbReference>
<organism evidence="6 7">
    <name type="scientific">Corynebacterium cystitidis DSM 20524</name>
    <dbReference type="NCBI Taxonomy" id="1121357"/>
    <lineage>
        <taxon>Bacteria</taxon>
        <taxon>Bacillati</taxon>
        <taxon>Actinomycetota</taxon>
        <taxon>Actinomycetes</taxon>
        <taxon>Mycobacteriales</taxon>
        <taxon>Corynebacteriaceae</taxon>
        <taxon>Corynebacterium</taxon>
    </lineage>
</organism>
<evidence type="ECO:0000256" key="2">
    <source>
        <dbReference type="ARBA" id="ARBA00022723"/>
    </source>
</evidence>
<dbReference type="STRING" id="1121357.SAMN05661109_01947"/>
<keyword evidence="7" id="KW-1185">Reference proteome</keyword>
<dbReference type="InterPro" id="IPR016053">
    <property type="entry name" value="Haem_Oase-like"/>
</dbReference>
<feature type="binding site" evidence="4">
    <location>
        <position position="144"/>
    </location>
    <ligand>
        <name>heme b</name>
        <dbReference type="ChEBI" id="CHEBI:60344"/>
    </ligand>
</feature>
<keyword evidence="1 4" id="KW-0349">Heme</keyword>
<sequence length="233" mass="25998">MQKGVSMTSTTATSLSPTPSTELLSVALRNQTAKAHEAAEGSAFMQMLLNGQLDKDSVVQLHGQYWAIYPALDAAMAEAAVATCAAAIYDPRLERTAALEHDLHAMCGDAWRDEIVITPATKRYVERLEQLRLQISPLVIAQHYVRYLGDLSGGQVIRRCLGRDYGIPESSLTFYDFSAVGKIPTYRNQYRQKLDELALNDEARARLVEEAQYAFRLNQEMFADLQRVSHSQA</sequence>